<evidence type="ECO:0000256" key="2">
    <source>
        <dbReference type="SAM" id="MobiDB-lite"/>
    </source>
</evidence>
<sequence length="608" mass="69634">MVNSLQVFQQPTYREEDLSKMFTSSTQHGAMSLSKKRKAPPAKLEPLHTAGDTGAASHAHEETQSMAASRIPRFVKTTSNSPNEFAYMVMRPRGIRDPYNPYDLQVVPHKDINPNHYFTVSAAGVTQFIDGAAEFIELSTWERECKIFNQISELEVFRDYKKWRSFMLWRALVRRQAMVSCGNFLKSNLLHIHPNLSGTLQSVRKICLDFLSNNDLYQASTETQTLEGYCATLKSHLDREKERIEKMMKTIREKIEQACKAAMLAAQGEREQQNVQREDDNKRNKKKKVLDTRDTGAQQQPSYIEMGQRMATCKRLTAFIKLCDYILITCLTKLAEKALENMKIDLQYPKERTAAVVEQPAAGKEKNAKKKEEVAFTGTIFKGEIVFNEEERTIEIVPPHSSVIESVEDIIRDYVRTVGGVPRLVSMDTFKVYTDQAQENANEVSGGPEVAEMVVSESVYKTNVSSIRESIAATFSDVDDYVHTFEPFREMYLTNEALDTDLLLEKPQTLEFFRAKLSEYKAQMEAISSKIPDHKDVALVTVFTESFREFMIPSPVSCLEGFHKVLPVIVHRQNERLLEELQTVTTYLSATPKTVEHYVEYLKYYKEF</sequence>
<evidence type="ECO:0000256" key="1">
    <source>
        <dbReference type="SAM" id="Coils"/>
    </source>
</evidence>
<dbReference type="PANTHER" id="PTHR45703">
    <property type="entry name" value="DYNEIN HEAVY CHAIN"/>
    <property type="match status" value="1"/>
</dbReference>
<keyword evidence="1" id="KW-0175">Coiled coil</keyword>
<feature type="coiled-coil region" evidence="1">
    <location>
        <begin position="230"/>
        <end position="261"/>
    </location>
</feature>
<organism evidence="3 4">
    <name type="scientific">Angomonas deanei</name>
    <dbReference type="NCBI Taxonomy" id="59799"/>
    <lineage>
        <taxon>Eukaryota</taxon>
        <taxon>Discoba</taxon>
        <taxon>Euglenozoa</taxon>
        <taxon>Kinetoplastea</taxon>
        <taxon>Metakinetoplastina</taxon>
        <taxon>Trypanosomatida</taxon>
        <taxon>Trypanosomatidae</taxon>
        <taxon>Strigomonadinae</taxon>
        <taxon>Angomonas</taxon>
    </lineage>
</organism>
<keyword evidence="4" id="KW-1185">Reference proteome</keyword>
<dbReference type="PANTHER" id="PTHR45703:SF36">
    <property type="entry name" value="DYNEIN HEAVY CHAIN, CYTOPLASMIC"/>
    <property type="match status" value="1"/>
</dbReference>
<evidence type="ECO:0000313" key="4">
    <source>
        <dbReference type="Proteomes" id="UP000515908"/>
    </source>
</evidence>
<evidence type="ECO:0000313" key="3">
    <source>
        <dbReference type="EMBL" id="CAD2218707.1"/>
    </source>
</evidence>
<reference evidence="3 4" key="1">
    <citation type="submission" date="2020-08" db="EMBL/GenBank/DDBJ databases">
        <authorList>
            <person name="Newling K."/>
            <person name="Davey J."/>
            <person name="Forrester S."/>
        </authorList>
    </citation>
    <scope>NUCLEOTIDE SEQUENCE [LARGE SCALE GENOMIC DNA]</scope>
    <source>
        <strain evidence="4">Crithidia deanei Carvalho (ATCC PRA-265)</strain>
    </source>
</reference>
<dbReference type="Proteomes" id="UP000515908">
    <property type="component" value="Chromosome 12"/>
</dbReference>
<dbReference type="AlphaFoldDB" id="A0A7G2CI25"/>
<dbReference type="GO" id="GO:0051959">
    <property type="term" value="F:dynein light intermediate chain binding"/>
    <property type="evidence" value="ECO:0007669"/>
    <property type="project" value="InterPro"/>
</dbReference>
<dbReference type="VEuPathDB" id="TriTrypDB:ADEAN_000619800"/>
<dbReference type="OrthoDB" id="5593012at2759"/>
<feature type="compositionally biased region" description="Basic and acidic residues" evidence="2">
    <location>
        <begin position="268"/>
        <end position="282"/>
    </location>
</feature>
<name>A0A7G2CI25_9TRYP</name>
<accession>A0A7G2CI25</accession>
<dbReference type="GO" id="GO:0030286">
    <property type="term" value="C:dynein complex"/>
    <property type="evidence" value="ECO:0007669"/>
    <property type="project" value="InterPro"/>
</dbReference>
<protein>
    <submittedName>
        <fullName evidence="3">Uncharacterized protein</fullName>
    </submittedName>
</protein>
<dbReference type="GO" id="GO:0007018">
    <property type="term" value="P:microtubule-based movement"/>
    <property type="evidence" value="ECO:0007669"/>
    <property type="project" value="InterPro"/>
</dbReference>
<dbReference type="InterPro" id="IPR026983">
    <property type="entry name" value="DHC"/>
</dbReference>
<feature type="region of interest" description="Disordered" evidence="2">
    <location>
        <begin position="267"/>
        <end position="298"/>
    </location>
</feature>
<gene>
    <name evidence="3" type="ORF">ADEAN_000619800</name>
</gene>
<dbReference type="GO" id="GO:0045505">
    <property type="term" value="F:dynein intermediate chain binding"/>
    <property type="evidence" value="ECO:0007669"/>
    <property type="project" value="InterPro"/>
</dbReference>
<dbReference type="EMBL" id="LR877156">
    <property type="protein sequence ID" value="CAD2218707.1"/>
    <property type="molecule type" value="Genomic_DNA"/>
</dbReference>
<proteinExistence type="predicted"/>
<feature type="region of interest" description="Disordered" evidence="2">
    <location>
        <begin position="18"/>
        <end position="73"/>
    </location>
</feature>